<evidence type="ECO:0000256" key="2">
    <source>
        <dbReference type="ARBA" id="ARBA00022692"/>
    </source>
</evidence>
<comment type="subcellular location">
    <subcellularLocation>
        <location evidence="1">Membrane</location>
        <topology evidence="1">Multi-pass membrane protein</topology>
    </subcellularLocation>
</comment>
<dbReference type="PANTHER" id="PTHR43229">
    <property type="entry name" value="NODULATION PROTEIN J"/>
    <property type="match status" value="1"/>
</dbReference>
<keyword evidence="2 5" id="KW-0812">Transmembrane</keyword>
<dbReference type="KEGG" id="tsph:KIH39_24515"/>
<feature type="transmembrane region" description="Helical" evidence="5">
    <location>
        <begin position="156"/>
        <end position="179"/>
    </location>
</feature>
<dbReference type="GO" id="GO:0016020">
    <property type="term" value="C:membrane"/>
    <property type="evidence" value="ECO:0007669"/>
    <property type="project" value="UniProtKB-SubCell"/>
</dbReference>
<gene>
    <name evidence="7" type="ORF">KIH39_24515</name>
</gene>
<dbReference type="Pfam" id="PF01061">
    <property type="entry name" value="ABC2_membrane"/>
    <property type="match status" value="1"/>
</dbReference>
<evidence type="ECO:0000256" key="5">
    <source>
        <dbReference type="SAM" id="Phobius"/>
    </source>
</evidence>
<evidence type="ECO:0000256" key="3">
    <source>
        <dbReference type="ARBA" id="ARBA00022989"/>
    </source>
</evidence>
<accession>A0A8E6BBU0</accession>
<organism evidence="7 8">
    <name type="scientific">Telmatocola sphagniphila</name>
    <dbReference type="NCBI Taxonomy" id="1123043"/>
    <lineage>
        <taxon>Bacteria</taxon>
        <taxon>Pseudomonadati</taxon>
        <taxon>Planctomycetota</taxon>
        <taxon>Planctomycetia</taxon>
        <taxon>Gemmatales</taxon>
        <taxon>Gemmataceae</taxon>
    </lineage>
</organism>
<evidence type="ECO:0000313" key="7">
    <source>
        <dbReference type="EMBL" id="QVL35004.1"/>
    </source>
</evidence>
<dbReference type="PANTHER" id="PTHR43229:SF6">
    <property type="entry name" value="ABC-TYPE MULTIDRUG TRANSPORT SYSTEM, PERMEASE COMPONENT"/>
    <property type="match status" value="1"/>
</dbReference>
<protein>
    <submittedName>
        <fullName evidence="7">ABC transporter permease</fullName>
    </submittedName>
</protein>
<keyword evidence="4 5" id="KW-0472">Membrane</keyword>
<dbReference type="InterPro" id="IPR051784">
    <property type="entry name" value="Nod_factor_ABC_transporter"/>
</dbReference>
<feature type="transmembrane region" description="Helical" evidence="5">
    <location>
        <begin position="64"/>
        <end position="90"/>
    </location>
</feature>
<evidence type="ECO:0000256" key="4">
    <source>
        <dbReference type="ARBA" id="ARBA00023136"/>
    </source>
</evidence>
<feature type="transmembrane region" description="Helical" evidence="5">
    <location>
        <begin position="29"/>
        <end position="52"/>
    </location>
</feature>
<dbReference type="Proteomes" id="UP000676194">
    <property type="component" value="Chromosome"/>
</dbReference>
<feature type="domain" description="ABC-2 type transporter transmembrane" evidence="6">
    <location>
        <begin position="24"/>
        <end position="233"/>
    </location>
</feature>
<dbReference type="InterPro" id="IPR013525">
    <property type="entry name" value="ABC2_TM"/>
</dbReference>
<feature type="transmembrane region" description="Helical" evidence="5">
    <location>
        <begin position="253"/>
        <end position="273"/>
    </location>
</feature>
<evidence type="ECO:0000259" key="6">
    <source>
        <dbReference type="Pfam" id="PF01061"/>
    </source>
</evidence>
<name>A0A8E6BBU0_9BACT</name>
<keyword evidence="3 5" id="KW-1133">Transmembrane helix</keyword>
<dbReference type="EMBL" id="CP074694">
    <property type="protein sequence ID" value="QVL35004.1"/>
    <property type="molecule type" value="Genomic_DNA"/>
</dbReference>
<feature type="transmembrane region" description="Helical" evidence="5">
    <location>
        <begin position="191"/>
        <end position="213"/>
    </location>
</feature>
<proteinExistence type="predicted"/>
<feature type="transmembrane region" description="Helical" evidence="5">
    <location>
        <begin position="111"/>
        <end position="136"/>
    </location>
</feature>
<dbReference type="AlphaFoldDB" id="A0A8E6BBU0"/>
<evidence type="ECO:0000313" key="8">
    <source>
        <dbReference type="Proteomes" id="UP000676194"/>
    </source>
</evidence>
<sequence length="292" mass="32932">MTSLEVKKKTFRWALWLGWQLDSNWTEPWLFAIYVLVKPLTSSLLLVCMYFAARQVTPWVPVDFLPYMYIGNACFMLIGSVMFGMSQAVLTDREHYRMLKYIYIAPGHLQTYFVGRAISGAFQAVLGGLINITIGALTFPEVRHALTRQPTEWGWLAVYLVLGTMLLTALGLILTAIVLNMNRQGMFLSEGISGILYLVCGVVFPISILPHWLSWVSVILPPTYWLEGMRRAILGVPAEKFLDSPLSHWGHPALAAALAGTTLGLLILSQFVFRWSERRAWRLGKFEEQSGA</sequence>
<reference evidence="7" key="1">
    <citation type="submission" date="2021-05" db="EMBL/GenBank/DDBJ databases">
        <title>Complete genome sequence of the cellulolytic planctomycete Telmatocola sphagniphila SP2T and characterization of the first cellulase from planctomycetes.</title>
        <authorList>
            <person name="Rakitin A.L."/>
            <person name="Beletsky A.V."/>
            <person name="Naumoff D.G."/>
            <person name="Kulichevskaya I.S."/>
            <person name="Mardanov A.V."/>
            <person name="Ravin N.V."/>
            <person name="Dedysh S.N."/>
        </authorList>
    </citation>
    <scope>NUCLEOTIDE SEQUENCE</scope>
    <source>
        <strain evidence="7">SP2T</strain>
    </source>
</reference>
<dbReference type="GO" id="GO:0140359">
    <property type="term" value="F:ABC-type transporter activity"/>
    <property type="evidence" value="ECO:0007669"/>
    <property type="project" value="InterPro"/>
</dbReference>
<keyword evidence="8" id="KW-1185">Reference proteome</keyword>
<evidence type="ECO:0000256" key="1">
    <source>
        <dbReference type="ARBA" id="ARBA00004141"/>
    </source>
</evidence>